<organism evidence="2 3">
    <name type="scientific">Claveliimonas monacensis</name>
    <dbReference type="NCBI Taxonomy" id="2779351"/>
    <lineage>
        <taxon>Bacteria</taxon>
        <taxon>Bacillati</taxon>
        <taxon>Bacillota</taxon>
        <taxon>Clostridia</taxon>
        <taxon>Lachnospirales</taxon>
        <taxon>Lachnospiraceae</taxon>
        <taxon>Claveliimonas</taxon>
    </lineage>
</organism>
<comment type="caution">
    <text evidence="2">The sequence shown here is derived from an EMBL/GenBank/DDBJ whole genome shotgun (WGS) entry which is preliminary data.</text>
</comment>
<dbReference type="Proteomes" id="UP000758652">
    <property type="component" value="Unassembled WGS sequence"/>
</dbReference>
<dbReference type="EMBL" id="JADCKL010000015">
    <property type="protein sequence ID" value="MBE5064253.1"/>
    <property type="molecule type" value="Genomic_DNA"/>
</dbReference>
<keyword evidence="3" id="KW-1185">Reference proteome</keyword>
<protein>
    <submittedName>
        <fullName evidence="2">Uncharacterized protein</fullName>
    </submittedName>
</protein>
<evidence type="ECO:0000313" key="3">
    <source>
        <dbReference type="Proteomes" id="UP000758652"/>
    </source>
</evidence>
<reference evidence="2 3" key="1">
    <citation type="submission" date="2020-10" db="EMBL/GenBank/DDBJ databases">
        <title>ChiBAC.</title>
        <authorList>
            <person name="Zenner C."/>
            <person name="Hitch T.C.A."/>
            <person name="Clavel T."/>
        </authorList>
    </citation>
    <scope>NUCLEOTIDE SEQUENCE [LARGE SCALE GENOMIC DNA]</scope>
    <source>
        <strain evidence="2 3">DSM 108991</strain>
    </source>
</reference>
<keyword evidence="1" id="KW-1133">Transmembrane helix</keyword>
<keyword evidence="1" id="KW-0812">Transmembrane</keyword>
<feature type="transmembrane region" description="Helical" evidence="1">
    <location>
        <begin position="161"/>
        <end position="178"/>
    </location>
</feature>
<evidence type="ECO:0000313" key="2">
    <source>
        <dbReference type="EMBL" id="MBE5064253.1"/>
    </source>
</evidence>
<dbReference type="RefSeq" id="WP_226395598.1">
    <property type="nucleotide sequence ID" value="NZ_JADCKL010000015.1"/>
</dbReference>
<accession>A0ABR9RMP1</accession>
<sequence length="182" mass="20745">MKEQVIDDEKQAVQYPSAELVQQACFEDYHRLIDTYDKIYEKVNVTLAFCGVILLVILGSVNYTYVADICRTQSNSELFSLLLLLLCSVACAVCIIWAVIQLLLLMRSKALLVFDSMDIRNEEIYRWNPDAAAVWLIDKYTIVVANLREIIAEKQKKYDSAVTKVVIALLLYSLVLIIEKGI</sequence>
<evidence type="ECO:0000256" key="1">
    <source>
        <dbReference type="SAM" id="Phobius"/>
    </source>
</evidence>
<feature type="transmembrane region" description="Helical" evidence="1">
    <location>
        <begin position="78"/>
        <end position="105"/>
    </location>
</feature>
<gene>
    <name evidence="2" type="ORF">INF30_13425</name>
</gene>
<proteinExistence type="predicted"/>
<keyword evidence="1" id="KW-0472">Membrane</keyword>
<name>A0ABR9RMP1_9FIRM</name>
<feature type="transmembrane region" description="Helical" evidence="1">
    <location>
        <begin position="45"/>
        <end position="66"/>
    </location>
</feature>